<dbReference type="Gene3D" id="2.120.10.30">
    <property type="entry name" value="TolB, C-terminal domain"/>
    <property type="match status" value="1"/>
</dbReference>
<feature type="chain" id="PRO_5015625997" evidence="1">
    <location>
        <begin position="38"/>
        <end position="383"/>
    </location>
</feature>
<dbReference type="Proteomes" id="UP000244128">
    <property type="component" value="Unassembled WGS sequence"/>
</dbReference>
<evidence type="ECO:0000313" key="3">
    <source>
        <dbReference type="EMBL" id="PTQ78745.1"/>
    </source>
</evidence>
<reference evidence="3 4" key="1">
    <citation type="submission" date="2018-04" db="EMBL/GenBank/DDBJ databases">
        <title>Active sludge and wastewater microbial communities from Klosterneuburg, Austria.</title>
        <authorList>
            <person name="Wagner M."/>
        </authorList>
    </citation>
    <scope>NUCLEOTIDE SEQUENCE [LARGE SCALE GENOMIC DNA]</scope>
    <source>
        <strain evidence="3 4">Nm49</strain>
    </source>
</reference>
<gene>
    <name evidence="3" type="ORF">C8R26_10160</name>
</gene>
<dbReference type="AlphaFoldDB" id="A0A2T5I4J7"/>
<feature type="domain" description="Glucose/Sorbosone dehydrogenase" evidence="2">
    <location>
        <begin position="53"/>
        <end position="379"/>
    </location>
</feature>
<evidence type="ECO:0000259" key="2">
    <source>
        <dbReference type="Pfam" id="PF07995"/>
    </source>
</evidence>
<evidence type="ECO:0000256" key="1">
    <source>
        <dbReference type="SAM" id="SignalP"/>
    </source>
</evidence>
<dbReference type="SUPFAM" id="SSF50952">
    <property type="entry name" value="Soluble quinoprotein glucose dehydrogenase"/>
    <property type="match status" value="1"/>
</dbReference>
<keyword evidence="1" id="KW-0732">Signal</keyword>
<dbReference type="PANTHER" id="PTHR19328">
    <property type="entry name" value="HEDGEHOG-INTERACTING PROTEIN"/>
    <property type="match status" value="1"/>
</dbReference>
<dbReference type="Pfam" id="PF07995">
    <property type="entry name" value="GSDH"/>
    <property type="match status" value="1"/>
</dbReference>
<dbReference type="PANTHER" id="PTHR19328:SF75">
    <property type="entry name" value="ALDOSE SUGAR DEHYDROGENASE YLII"/>
    <property type="match status" value="1"/>
</dbReference>
<accession>A0A2T5I4J7</accession>
<sequence>MERVNSCIVTLSTMKRPLNKILIAIALYLAVSLSAQAQRLQTEFDVHLVAEGLQFPWGMAFMPDGNVLVTEKVGRLRIITPDGKVSEPIKGVPAVFFQQQGGLLDVALDPEFAKNRLIYLSYSEPEETKASTAVARAELKDGSLENLRVIFRQLPKTAGPVHFGSRLAFAPDGNLFITLGDRGDYMEEAQNLSNHIGKIIRIRPDGSVPADNPFVNNPQAKPEIWSYGHRSVQGATIHPKTGALWIHEHGPKGGDEINIPQPGKNYGWPKANYGVHYNGAPIKHEHAEQGFEEPIHYWVPSIAPSGMVFYTGKQFPGWRGSLFIGALAGRQVVRLTTDDKKILSEERLLTNTLRFRDVEQGPDGALYLLTDEDNGKLLKLSPK</sequence>
<feature type="signal peptide" evidence="1">
    <location>
        <begin position="1"/>
        <end position="37"/>
    </location>
</feature>
<protein>
    <submittedName>
        <fullName evidence="3">Glucose/arabinose dehydrogenase</fullName>
    </submittedName>
</protein>
<dbReference type="InterPro" id="IPR012938">
    <property type="entry name" value="Glc/Sorbosone_DH"/>
</dbReference>
<dbReference type="InterPro" id="IPR011042">
    <property type="entry name" value="6-blade_b-propeller_TolB-like"/>
</dbReference>
<comment type="caution">
    <text evidence="3">The sequence shown here is derived from an EMBL/GenBank/DDBJ whole genome shotgun (WGS) entry which is preliminary data.</text>
</comment>
<proteinExistence type="predicted"/>
<dbReference type="EMBL" id="QAOI01000001">
    <property type="protein sequence ID" value="PTQ78745.1"/>
    <property type="molecule type" value="Genomic_DNA"/>
</dbReference>
<name>A0A2T5I4J7_9PROT</name>
<organism evidence="3 4">
    <name type="scientific">Nitrosomonas oligotropha</name>
    <dbReference type="NCBI Taxonomy" id="42354"/>
    <lineage>
        <taxon>Bacteria</taxon>
        <taxon>Pseudomonadati</taxon>
        <taxon>Pseudomonadota</taxon>
        <taxon>Betaproteobacteria</taxon>
        <taxon>Nitrosomonadales</taxon>
        <taxon>Nitrosomonadaceae</taxon>
        <taxon>Nitrosomonas</taxon>
    </lineage>
</organism>
<dbReference type="InterPro" id="IPR011041">
    <property type="entry name" value="Quinoprot_gluc/sorb_DH_b-prop"/>
</dbReference>
<evidence type="ECO:0000313" key="4">
    <source>
        <dbReference type="Proteomes" id="UP000244128"/>
    </source>
</evidence>